<organism evidence="2 3">
    <name type="scientific">Actinomyces bovis</name>
    <dbReference type="NCBI Taxonomy" id="1658"/>
    <lineage>
        <taxon>Bacteria</taxon>
        <taxon>Bacillati</taxon>
        <taxon>Actinomycetota</taxon>
        <taxon>Actinomycetes</taxon>
        <taxon>Actinomycetales</taxon>
        <taxon>Actinomycetaceae</taxon>
        <taxon>Actinomyces</taxon>
    </lineage>
</organism>
<accession>A0ABY1VMC3</accession>
<dbReference type="Pfam" id="PF14082">
    <property type="entry name" value="SduA_C"/>
    <property type="match status" value="1"/>
</dbReference>
<evidence type="ECO:0000313" key="2">
    <source>
        <dbReference type="EMBL" id="SPT52832.1"/>
    </source>
</evidence>
<dbReference type="EMBL" id="UAPQ01000001">
    <property type="protein sequence ID" value="SPT52832.1"/>
    <property type="molecule type" value="Genomic_DNA"/>
</dbReference>
<dbReference type="Proteomes" id="UP000250006">
    <property type="component" value="Unassembled WGS sequence"/>
</dbReference>
<proteinExistence type="predicted"/>
<evidence type="ECO:0000259" key="1">
    <source>
        <dbReference type="Pfam" id="PF14082"/>
    </source>
</evidence>
<reference evidence="2 3" key="1">
    <citation type="submission" date="2018-06" db="EMBL/GenBank/DDBJ databases">
        <authorList>
            <consortium name="Pathogen Informatics"/>
            <person name="Doyle S."/>
        </authorList>
    </citation>
    <scope>NUCLEOTIDE SEQUENCE [LARGE SCALE GENOMIC DNA]</scope>
    <source>
        <strain evidence="2 3">NCTC11535</strain>
    </source>
</reference>
<sequence length="48" mass="5374">MVFVGSSGTIDILEIKKPFADCLLSRGRYRDNYVPKRELAGAVVQCEK</sequence>
<name>A0ABY1VMC3_9ACTO</name>
<comment type="caution">
    <text evidence="2">The sequence shown here is derived from an EMBL/GenBank/DDBJ whole genome shotgun (WGS) entry which is preliminary data.</text>
</comment>
<dbReference type="InterPro" id="IPR025359">
    <property type="entry name" value="SduA_C"/>
</dbReference>
<gene>
    <name evidence="2" type="ORF">NCTC11535_00486</name>
</gene>
<evidence type="ECO:0000313" key="3">
    <source>
        <dbReference type="Proteomes" id="UP000250006"/>
    </source>
</evidence>
<keyword evidence="3" id="KW-1185">Reference proteome</keyword>
<protein>
    <recommendedName>
        <fullName evidence="1">Shedu protein SduA C-terminal domain-containing protein</fullName>
    </recommendedName>
</protein>
<feature type="domain" description="Shedu protein SduA C-terminal" evidence="1">
    <location>
        <begin position="5"/>
        <end position="47"/>
    </location>
</feature>